<sequence>MDRAKKCLAVLGRIIGIKKEKPEYDTEVLVDAEVLVDTKADIKFDAETDAKANAKVACCTWAKKGWVYRPNYEFPWRLAQVVEEEENWRGTWVLDVKDLQAMEWGTTRVPKADGNGRGGRYERQPTRHMPFPVDGAGHRETLVGGQDDLMVVLGRR</sequence>
<reference evidence="2" key="1">
    <citation type="submission" date="2022-08" db="EMBL/GenBank/DDBJ databases">
        <authorList>
            <person name="Giroux E."/>
            <person name="Giroux E."/>
        </authorList>
    </citation>
    <scope>NUCLEOTIDE SEQUENCE</scope>
    <source>
        <strain evidence="2">H1091258</strain>
    </source>
</reference>
<dbReference type="AlphaFoldDB" id="A0A9W4WDE0"/>
<comment type="caution">
    <text evidence="2">The sequence shown here is derived from an EMBL/GenBank/DDBJ whole genome shotgun (WGS) entry which is preliminary data.</text>
</comment>
<organism evidence="2 3">
    <name type="scientific">Colletotrichum noveboracense</name>
    <dbReference type="NCBI Taxonomy" id="2664923"/>
    <lineage>
        <taxon>Eukaryota</taxon>
        <taxon>Fungi</taxon>
        <taxon>Dikarya</taxon>
        <taxon>Ascomycota</taxon>
        <taxon>Pezizomycotina</taxon>
        <taxon>Sordariomycetes</taxon>
        <taxon>Hypocreomycetidae</taxon>
        <taxon>Glomerellales</taxon>
        <taxon>Glomerellaceae</taxon>
        <taxon>Colletotrichum</taxon>
        <taxon>Colletotrichum gloeosporioides species complex</taxon>
    </lineage>
</organism>
<gene>
    <name evidence="2" type="ORF">CGXH109_LOCUS110780</name>
</gene>
<feature type="region of interest" description="Disordered" evidence="1">
    <location>
        <begin position="108"/>
        <end position="134"/>
    </location>
</feature>
<dbReference type="Proteomes" id="UP001152533">
    <property type="component" value="Unassembled WGS sequence"/>
</dbReference>
<protein>
    <submittedName>
        <fullName evidence="2">Uncharacterized protein</fullName>
    </submittedName>
</protein>
<proteinExistence type="predicted"/>
<keyword evidence="3" id="KW-1185">Reference proteome</keyword>
<name>A0A9W4WDE0_9PEZI</name>
<evidence type="ECO:0000313" key="2">
    <source>
        <dbReference type="EMBL" id="CAI0651838.1"/>
    </source>
</evidence>
<evidence type="ECO:0000256" key="1">
    <source>
        <dbReference type="SAM" id="MobiDB-lite"/>
    </source>
</evidence>
<evidence type="ECO:0000313" key="3">
    <source>
        <dbReference type="Proteomes" id="UP001152533"/>
    </source>
</evidence>
<dbReference type="EMBL" id="CAMGZC010001180">
    <property type="protein sequence ID" value="CAI0651838.1"/>
    <property type="molecule type" value="Genomic_DNA"/>
</dbReference>
<accession>A0A9W4WDE0</accession>